<keyword evidence="1" id="KW-1133">Transmembrane helix</keyword>
<evidence type="ECO:0000256" key="1">
    <source>
        <dbReference type="SAM" id="Phobius"/>
    </source>
</evidence>
<evidence type="ECO:0008006" key="6">
    <source>
        <dbReference type="Google" id="ProtNLM"/>
    </source>
</evidence>
<dbReference type="EMBL" id="JADTXM010000020">
    <property type="protein sequence ID" value="MBH3441431.1"/>
    <property type="molecule type" value="Genomic_DNA"/>
</dbReference>
<protein>
    <recommendedName>
        <fullName evidence="6">Lipoprotein</fullName>
    </recommendedName>
</protein>
<keyword evidence="4" id="KW-1185">Reference proteome</keyword>
<comment type="caution">
    <text evidence="3">The sequence shown here is derived from an EMBL/GenBank/DDBJ whole genome shotgun (WGS) entry which is preliminary data.</text>
</comment>
<dbReference type="Proteomes" id="UP000638986">
    <property type="component" value="Unassembled WGS sequence"/>
</dbReference>
<accession>A0ABS0MXR8</accession>
<reference evidence="2 4" key="1">
    <citation type="submission" date="2020-10" db="EMBL/GenBank/DDBJ databases">
        <title>Genome sequences of Pseudomonas isolates.</title>
        <authorList>
            <person name="Wessels L."/>
            <person name="Reich F."/>
            <person name="Hammerl J."/>
        </authorList>
    </citation>
    <scope>NUCLEOTIDE SEQUENCE [LARGE SCALE GENOMIC DNA]</scope>
    <source>
        <strain evidence="2 4">20-MO00624-0</strain>
    </source>
</reference>
<sequence length="74" mass="8470">MNKEQDEKVRVAFAVALSLCGCYGLSLPNDEFLSSKIILTGMAFTFAYMLFFEKGIYNPRLVKKCKQWLAKKPK</sequence>
<name>A0ABS0MXR8_PSELU</name>
<organism evidence="3 5">
    <name type="scientific">Pseudomonas luteola</name>
    <dbReference type="NCBI Taxonomy" id="47886"/>
    <lineage>
        <taxon>Bacteria</taxon>
        <taxon>Pseudomonadati</taxon>
        <taxon>Pseudomonadota</taxon>
        <taxon>Gammaproteobacteria</taxon>
        <taxon>Pseudomonadales</taxon>
        <taxon>Pseudomonadaceae</taxon>
        <taxon>Pseudomonas</taxon>
    </lineage>
</organism>
<reference evidence="3 5" key="2">
    <citation type="submission" date="2020-11" db="EMBL/GenBank/DDBJ databases">
        <title>Enhanced detection system for hospital associated transmission using whole genome sequencing surveillance.</title>
        <authorList>
            <person name="Harrison L.H."/>
            <person name="Van Tyne D."/>
            <person name="Marsh J.W."/>
            <person name="Griffith M.P."/>
            <person name="Snyder D.J."/>
            <person name="Cooper V.S."/>
            <person name="Mustapha M."/>
        </authorList>
    </citation>
    <scope>NUCLEOTIDE SEQUENCE [LARGE SCALE GENOMIC DNA]</scope>
    <source>
        <strain evidence="3 5">PSB00013</strain>
    </source>
</reference>
<feature type="transmembrane region" description="Helical" evidence="1">
    <location>
        <begin position="9"/>
        <end position="26"/>
    </location>
</feature>
<dbReference type="RefSeq" id="WP_125913255.1">
    <property type="nucleotide sequence ID" value="NZ_CP044084.1"/>
</dbReference>
<evidence type="ECO:0000313" key="5">
    <source>
        <dbReference type="Proteomes" id="UP000638986"/>
    </source>
</evidence>
<proteinExistence type="predicted"/>
<dbReference type="Proteomes" id="UP000626180">
    <property type="component" value="Unassembled WGS sequence"/>
</dbReference>
<feature type="transmembrane region" description="Helical" evidence="1">
    <location>
        <begin position="32"/>
        <end position="51"/>
    </location>
</feature>
<dbReference type="PROSITE" id="PS51257">
    <property type="entry name" value="PROKAR_LIPOPROTEIN"/>
    <property type="match status" value="1"/>
</dbReference>
<dbReference type="EMBL" id="JADMCD010000014">
    <property type="protein sequence ID" value="MBF8643114.1"/>
    <property type="molecule type" value="Genomic_DNA"/>
</dbReference>
<evidence type="ECO:0000313" key="4">
    <source>
        <dbReference type="Proteomes" id="UP000626180"/>
    </source>
</evidence>
<evidence type="ECO:0000313" key="3">
    <source>
        <dbReference type="EMBL" id="MBH3441431.1"/>
    </source>
</evidence>
<gene>
    <name evidence="3" type="ORF">I5Q09_22370</name>
    <name evidence="2" type="ORF">IRZ65_20805</name>
</gene>
<keyword evidence="1" id="KW-0472">Membrane</keyword>
<evidence type="ECO:0000313" key="2">
    <source>
        <dbReference type="EMBL" id="MBF8643114.1"/>
    </source>
</evidence>
<keyword evidence="1" id="KW-0812">Transmembrane</keyword>